<proteinExistence type="predicted"/>
<name>A0A1C3RKB9_9PROT</name>
<organism evidence="1 2">
    <name type="scientific">Candidatus Terasakiella magnetica</name>
    <dbReference type="NCBI Taxonomy" id="1867952"/>
    <lineage>
        <taxon>Bacteria</taxon>
        <taxon>Pseudomonadati</taxon>
        <taxon>Pseudomonadota</taxon>
        <taxon>Alphaproteobacteria</taxon>
        <taxon>Rhodospirillales</taxon>
        <taxon>Terasakiellaceae</taxon>
        <taxon>Terasakiella</taxon>
    </lineage>
</organism>
<evidence type="ECO:0000313" key="1">
    <source>
        <dbReference type="EMBL" id="SCA57762.1"/>
    </source>
</evidence>
<dbReference type="Proteomes" id="UP000231658">
    <property type="component" value="Unassembled WGS sequence"/>
</dbReference>
<accession>A0A1C3RKB9</accession>
<keyword evidence="2" id="KW-1185">Reference proteome</keyword>
<gene>
    <name evidence="1" type="ORF">MTBPR1_70034</name>
</gene>
<dbReference type="AlphaFoldDB" id="A0A1C3RKB9"/>
<evidence type="ECO:0000313" key="2">
    <source>
        <dbReference type="Proteomes" id="UP000231658"/>
    </source>
</evidence>
<sequence>MLQKLKYTYCQSRRLAGIWSMLYIMCHFRRDKGKSVTR</sequence>
<dbReference type="EMBL" id="FLYE01000046">
    <property type="protein sequence ID" value="SCA57762.1"/>
    <property type="molecule type" value="Genomic_DNA"/>
</dbReference>
<protein>
    <submittedName>
        <fullName evidence="1">Uncharacterized protein</fullName>
    </submittedName>
</protein>
<reference evidence="1 2" key="1">
    <citation type="submission" date="2016-07" db="EMBL/GenBank/DDBJ databases">
        <authorList>
            <person name="Lefevre C.T."/>
        </authorList>
    </citation>
    <scope>NUCLEOTIDE SEQUENCE [LARGE SCALE GENOMIC DNA]</scope>
    <source>
        <strain evidence="1">PR1</strain>
    </source>
</reference>